<dbReference type="Proteomes" id="UP001500367">
    <property type="component" value="Unassembled WGS sequence"/>
</dbReference>
<evidence type="ECO:0000313" key="1">
    <source>
        <dbReference type="EMBL" id="GAA4059923.1"/>
    </source>
</evidence>
<protein>
    <recommendedName>
        <fullName evidence="3">DUF4296 domain-containing protein</fullName>
    </recommendedName>
</protein>
<dbReference type="RefSeq" id="WP_344814815.1">
    <property type="nucleotide sequence ID" value="NZ_BAABCT010000001.1"/>
</dbReference>
<accession>A0ABP7V6S2</accession>
<name>A0ABP7V6S2_9FLAO</name>
<evidence type="ECO:0008006" key="3">
    <source>
        <dbReference type="Google" id="ProtNLM"/>
    </source>
</evidence>
<dbReference type="EMBL" id="BAABCT010000001">
    <property type="protein sequence ID" value="GAA4059923.1"/>
    <property type="molecule type" value="Genomic_DNA"/>
</dbReference>
<comment type="caution">
    <text evidence="1">The sequence shown here is derived from an EMBL/GenBank/DDBJ whole genome shotgun (WGS) entry which is preliminary data.</text>
</comment>
<reference evidence="2" key="1">
    <citation type="journal article" date="2019" name="Int. J. Syst. Evol. Microbiol.">
        <title>The Global Catalogue of Microorganisms (GCM) 10K type strain sequencing project: providing services to taxonomists for standard genome sequencing and annotation.</title>
        <authorList>
            <consortium name="The Broad Institute Genomics Platform"/>
            <consortium name="The Broad Institute Genome Sequencing Center for Infectious Disease"/>
            <person name="Wu L."/>
            <person name="Ma J."/>
        </authorList>
    </citation>
    <scope>NUCLEOTIDE SEQUENCE [LARGE SCALE GENOMIC DNA]</scope>
    <source>
        <strain evidence="2">JCM 17069</strain>
    </source>
</reference>
<proteinExistence type="predicted"/>
<evidence type="ECO:0000313" key="2">
    <source>
        <dbReference type="Proteomes" id="UP001500367"/>
    </source>
</evidence>
<sequence>MRNLIIILTSTIVTSFSVCGQTKSNNIDNKQTIQNIKFVFDDYVKYQEATDSKADIDLMISSLKSLNKITNHNELEVLINVWMYYDPTDFQGIPEINRILKISRPESIEAVKKRMANKKEWENEESAPYSDLKNLLKQLENE</sequence>
<organism evidence="1 2">
    <name type="scientific">Flavobacterium cheonanense</name>
    <dbReference type="NCBI Taxonomy" id="706183"/>
    <lineage>
        <taxon>Bacteria</taxon>
        <taxon>Pseudomonadati</taxon>
        <taxon>Bacteroidota</taxon>
        <taxon>Flavobacteriia</taxon>
        <taxon>Flavobacteriales</taxon>
        <taxon>Flavobacteriaceae</taxon>
        <taxon>Flavobacterium</taxon>
    </lineage>
</organism>
<gene>
    <name evidence="1" type="ORF">GCM10022389_00170</name>
</gene>
<keyword evidence="2" id="KW-1185">Reference proteome</keyword>